<dbReference type="PANTHER" id="PTHR19375">
    <property type="entry name" value="HEAT SHOCK PROTEIN 70KDA"/>
    <property type="match status" value="1"/>
</dbReference>
<organism evidence="3 4">
    <name type="scientific">Turnera subulata</name>
    <dbReference type="NCBI Taxonomy" id="218843"/>
    <lineage>
        <taxon>Eukaryota</taxon>
        <taxon>Viridiplantae</taxon>
        <taxon>Streptophyta</taxon>
        <taxon>Embryophyta</taxon>
        <taxon>Tracheophyta</taxon>
        <taxon>Spermatophyta</taxon>
        <taxon>Magnoliopsida</taxon>
        <taxon>eudicotyledons</taxon>
        <taxon>Gunneridae</taxon>
        <taxon>Pentapetalae</taxon>
        <taxon>rosids</taxon>
        <taxon>fabids</taxon>
        <taxon>Malpighiales</taxon>
        <taxon>Passifloraceae</taxon>
        <taxon>Turnera</taxon>
    </lineage>
</organism>
<evidence type="ECO:0000313" key="4">
    <source>
        <dbReference type="Proteomes" id="UP001141552"/>
    </source>
</evidence>
<accession>A0A9Q0G254</accession>
<dbReference type="GO" id="GO:0005524">
    <property type="term" value="F:ATP binding"/>
    <property type="evidence" value="ECO:0007669"/>
    <property type="project" value="UniProtKB-KW"/>
</dbReference>
<dbReference type="Gene3D" id="2.60.34.10">
    <property type="entry name" value="Substrate Binding Domain Of DNAk, Chain A, domain 1"/>
    <property type="match status" value="1"/>
</dbReference>
<dbReference type="SUPFAM" id="SSF100920">
    <property type="entry name" value="Heat shock protein 70kD (HSP70), peptide-binding domain"/>
    <property type="match status" value="1"/>
</dbReference>
<proteinExistence type="predicted"/>
<dbReference type="OrthoDB" id="3789372at2759"/>
<comment type="caution">
    <text evidence="3">The sequence shown here is derived from an EMBL/GenBank/DDBJ whole genome shotgun (WGS) entry which is preliminary data.</text>
</comment>
<sequence length="71" mass="7806">MTSLIPRNTTVPTKKELIFSTCSDNQLGVSIQVFEGERARTKDNNLLTSSSSLTSLLPQGVFLRSTSAFNR</sequence>
<gene>
    <name evidence="3" type="ORF">Tsubulata_020728</name>
</gene>
<evidence type="ECO:0000256" key="1">
    <source>
        <dbReference type="ARBA" id="ARBA00022741"/>
    </source>
</evidence>
<dbReference type="InterPro" id="IPR029047">
    <property type="entry name" value="HSP70_peptide-bd_sf"/>
</dbReference>
<reference evidence="3" key="1">
    <citation type="submission" date="2022-02" db="EMBL/GenBank/DDBJ databases">
        <authorList>
            <person name="Henning P.M."/>
            <person name="McCubbin A.G."/>
            <person name="Shore J.S."/>
        </authorList>
    </citation>
    <scope>NUCLEOTIDE SEQUENCE</scope>
    <source>
        <strain evidence="3">F60SS</strain>
        <tissue evidence="3">Leaves</tissue>
    </source>
</reference>
<keyword evidence="4" id="KW-1185">Reference proteome</keyword>
<dbReference type="EMBL" id="JAKUCV010002560">
    <property type="protein sequence ID" value="KAJ4842179.1"/>
    <property type="molecule type" value="Genomic_DNA"/>
</dbReference>
<dbReference type="GO" id="GO:0140662">
    <property type="term" value="F:ATP-dependent protein folding chaperone"/>
    <property type="evidence" value="ECO:0007669"/>
    <property type="project" value="InterPro"/>
</dbReference>
<dbReference type="Proteomes" id="UP001141552">
    <property type="component" value="Unassembled WGS sequence"/>
</dbReference>
<name>A0A9Q0G254_9ROSI</name>
<dbReference type="AlphaFoldDB" id="A0A9Q0G254"/>
<protein>
    <submittedName>
        <fullName evidence="3">Uncharacterized protein</fullName>
    </submittedName>
</protein>
<keyword evidence="1" id="KW-0547">Nucleotide-binding</keyword>
<evidence type="ECO:0000256" key="2">
    <source>
        <dbReference type="ARBA" id="ARBA00022840"/>
    </source>
</evidence>
<dbReference type="Pfam" id="PF00012">
    <property type="entry name" value="HSP70"/>
    <property type="match status" value="1"/>
</dbReference>
<keyword evidence="2" id="KW-0067">ATP-binding</keyword>
<evidence type="ECO:0000313" key="3">
    <source>
        <dbReference type="EMBL" id="KAJ4842179.1"/>
    </source>
</evidence>
<dbReference type="InterPro" id="IPR013126">
    <property type="entry name" value="Hsp_70_fam"/>
</dbReference>
<reference evidence="3" key="2">
    <citation type="journal article" date="2023" name="Plants (Basel)">
        <title>Annotation of the Turnera subulata (Passifloraceae) Draft Genome Reveals the S-Locus Evolved after the Divergence of Turneroideae from Passifloroideae in a Stepwise Manner.</title>
        <authorList>
            <person name="Henning P.M."/>
            <person name="Roalson E.H."/>
            <person name="Mir W."/>
            <person name="McCubbin A.G."/>
            <person name="Shore J.S."/>
        </authorList>
    </citation>
    <scope>NUCLEOTIDE SEQUENCE</scope>
    <source>
        <strain evidence="3">F60SS</strain>
    </source>
</reference>